<dbReference type="AlphaFoldDB" id="A0A2L2TD29"/>
<dbReference type="EMBL" id="LN649231">
    <property type="protein sequence ID" value="CEI67859.1"/>
    <property type="molecule type" value="Genomic_DNA"/>
</dbReference>
<accession>A0A2L2TD29</accession>
<protein>
    <submittedName>
        <fullName evidence="1">Uncharacterized protein</fullName>
    </submittedName>
</protein>
<organism evidence="1 2">
    <name type="scientific">Fusarium venenatum</name>
    <dbReference type="NCBI Taxonomy" id="56646"/>
    <lineage>
        <taxon>Eukaryota</taxon>
        <taxon>Fungi</taxon>
        <taxon>Dikarya</taxon>
        <taxon>Ascomycota</taxon>
        <taxon>Pezizomycotina</taxon>
        <taxon>Sordariomycetes</taxon>
        <taxon>Hypocreomycetidae</taxon>
        <taxon>Hypocreales</taxon>
        <taxon>Nectriaceae</taxon>
        <taxon>Fusarium</taxon>
    </lineage>
</organism>
<name>A0A2L2TD29_9HYPO</name>
<sequence>MTLCLASGLNEMRNLRRPRQNLPRALDRLSFDPTTYSRLSTDIGLLNLELPNQTPAMDAQSTEAISQRTSHSGYGISGDGVWVVKDGMNMLWLPPEYRPEQSAVVQVVYW</sequence>
<dbReference type="STRING" id="56646.A0A2L2TD29"/>
<evidence type="ECO:0000313" key="2">
    <source>
        <dbReference type="Proteomes" id="UP000245910"/>
    </source>
</evidence>
<proteinExistence type="predicted"/>
<evidence type="ECO:0000313" key="1">
    <source>
        <dbReference type="EMBL" id="CEI67859.1"/>
    </source>
</evidence>
<reference evidence="2" key="1">
    <citation type="submission" date="2014-10" db="EMBL/GenBank/DDBJ databases">
        <authorList>
            <person name="King R."/>
        </authorList>
    </citation>
    <scope>NUCLEOTIDE SEQUENCE [LARGE SCALE GENOMIC DNA]</scope>
    <source>
        <strain evidence="2">A3/5</strain>
    </source>
</reference>
<dbReference type="Proteomes" id="UP000245910">
    <property type="component" value="Chromosome III"/>
</dbReference>
<keyword evidence="2" id="KW-1185">Reference proteome</keyword>